<dbReference type="EMBL" id="CAMPGE010019571">
    <property type="protein sequence ID" value="CAI2377894.1"/>
    <property type="molecule type" value="Genomic_DNA"/>
</dbReference>
<evidence type="ECO:0000313" key="3">
    <source>
        <dbReference type="Proteomes" id="UP001295684"/>
    </source>
</evidence>
<evidence type="ECO:0000256" key="1">
    <source>
        <dbReference type="SAM" id="MobiDB-lite"/>
    </source>
</evidence>
<organism evidence="2 3">
    <name type="scientific">Euplotes crassus</name>
    <dbReference type="NCBI Taxonomy" id="5936"/>
    <lineage>
        <taxon>Eukaryota</taxon>
        <taxon>Sar</taxon>
        <taxon>Alveolata</taxon>
        <taxon>Ciliophora</taxon>
        <taxon>Intramacronucleata</taxon>
        <taxon>Spirotrichea</taxon>
        <taxon>Hypotrichia</taxon>
        <taxon>Euplotida</taxon>
        <taxon>Euplotidae</taxon>
        <taxon>Moneuplotes</taxon>
    </lineage>
</organism>
<keyword evidence="3" id="KW-1185">Reference proteome</keyword>
<sequence length="282" mass="33853">MEPRQRATPKEETSKSQKEATRDLEEQVLKRERLCGDECLEGMKKREKFPRYFGVARVKMMLIKFDFCYPEIRQCFEKYFKLNLRMRNVSSVDIRFSSEIKFKKLLMKLFKNTTSNIKGKTLFITYISKSYISNKIVKSICLNLWNYTKSVNLKHFHIGSTYIQKIIISGRHLEFIKFLYCEITEQKWGHTFKNYNSALDLETVHFFKCSYVEVCKDKKYELMKNIMKGILNSNLRNSFRIVMEWRDKIKYSKDMIVENLDCEDIKHKIEVDTKEIRFNLSS</sequence>
<evidence type="ECO:0000313" key="2">
    <source>
        <dbReference type="EMBL" id="CAI2377894.1"/>
    </source>
</evidence>
<reference evidence="2" key="1">
    <citation type="submission" date="2023-07" db="EMBL/GenBank/DDBJ databases">
        <authorList>
            <consortium name="AG Swart"/>
            <person name="Singh M."/>
            <person name="Singh A."/>
            <person name="Seah K."/>
            <person name="Emmerich C."/>
        </authorList>
    </citation>
    <scope>NUCLEOTIDE SEQUENCE</scope>
    <source>
        <strain evidence="2">DP1</strain>
    </source>
</reference>
<dbReference type="AlphaFoldDB" id="A0AAD1XSA7"/>
<gene>
    <name evidence="2" type="ORF">ECRASSUSDP1_LOCUS19285</name>
</gene>
<proteinExistence type="predicted"/>
<dbReference type="Proteomes" id="UP001295684">
    <property type="component" value="Unassembled WGS sequence"/>
</dbReference>
<accession>A0AAD1XSA7</accession>
<name>A0AAD1XSA7_EUPCR</name>
<comment type="caution">
    <text evidence="2">The sequence shown here is derived from an EMBL/GenBank/DDBJ whole genome shotgun (WGS) entry which is preliminary data.</text>
</comment>
<feature type="region of interest" description="Disordered" evidence="1">
    <location>
        <begin position="1"/>
        <end position="23"/>
    </location>
</feature>
<protein>
    <submittedName>
        <fullName evidence="2">Uncharacterized protein</fullName>
    </submittedName>
</protein>